<dbReference type="CDD" id="cd05289">
    <property type="entry name" value="MDR_like_2"/>
    <property type="match status" value="1"/>
</dbReference>
<dbReference type="RefSeq" id="WP_204475218.1">
    <property type="nucleotide sequence ID" value="NZ_JACJJW010000009.1"/>
</dbReference>
<dbReference type="PANTHER" id="PTHR11695">
    <property type="entry name" value="ALCOHOL DEHYDROGENASE RELATED"/>
    <property type="match status" value="1"/>
</dbReference>
<dbReference type="Pfam" id="PF08240">
    <property type="entry name" value="ADH_N"/>
    <property type="match status" value="1"/>
</dbReference>
<evidence type="ECO:0000313" key="2">
    <source>
        <dbReference type="EMBL" id="MBM6758047.1"/>
    </source>
</evidence>
<dbReference type="Pfam" id="PF13602">
    <property type="entry name" value="ADH_zinc_N_2"/>
    <property type="match status" value="1"/>
</dbReference>
<dbReference type="InterPro" id="IPR050700">
    <property type="entry name" value="YIM1/Zinc_Alcohol_DH_Fams"/>
</dbReference>
<dbReference type="SUPFAM" id="SSF50129">
    <property type="entry name" value="GroES-like"/>
    <property type="match status" value="1"/>
</dbReference>
<dbReference type="PANTHER" id="PTHR11695:SF294">
    <property type="entry name" value="RETICULON-4-INTERACTING PROTEIN 1, MITOCHONDRIAL"/>
    <property type="match status" value="1"/>
</dbReference>
<organism evidence="2 3">
    <name type="scientific">Bacteroides mediterraneensis</name>
    <dbReference type="NCBI Taxonomy" id="1841856"/>
    <lineage>
        <taxon>Bacteria</taxon>
        <taxon>Pseudomonadati</taxon>
        <taxon>Bacteroidota</taxon>
        <taxon>Bacteroidia</taxon>
        <taxon>Bacteroidales</taxon>
        <taxon>Bacteroidaceae</taxon>
        <taxon>Bacteroides</taxon>
    </lineage>
</organism>
<comment type="caution">
    <text evidence="2">The sequence shown here is derived from an EMBL/GenBank/DDBJ whole genome shotgun (WGS) entry which is preliminary data.</text>
</comment>
<dbReference type="Gene3D" id="3.90.180.10">
    <property type="entry name" value="Medium-chain alcohol dehydrogenases, catalytic domain"/>
    <property type="match status" value="1"/>
</dbReference>
<reference evidence="2 3" key="1">
    <citation type="journal article" date="2021" name="Sci. Rep.">
        <title>The distribution of antibiotic resistance genes in chicken gut microbiota commensals.</title>
        <authorList>
            <person name="Juricova H."/>
            <person name="Matiasovicova J."/>
            <person name="Kubasova T."/>
            <person name="Cejkova D."/>
            <person name="Rychlik I."/>
        </authorList>
    </citation>
    <scope>NUCLEOTIDE SEQUENCE [LARGE SCALE GENOMIC DNA]</scope>
    <source>
        <strain evidence="2 3">An801</strain>
    </source>
</reference>
<dbReference type="InterPro" id="IPR013154">
    <property type="entry name" value="ADH-like_N"/>
</dbReference>
<protein>
    <submittedName>
        <fullName evidence="2">NADP-dependent oxidoreductase</fullName>
    </submittedName>
</protein>
<evidence type="ECO:0000259" key="1">
    <source>
        <dbReference type="SMART" id="SM00829"/>
    </source>
</evidence>
<dbReference type="InterPro" id="IPR036291">
    <property type="entry name" value="NAD(P)-bd_dom_sf"/>
</dbReference>
<dbReference type="Gene3D" id="3.40.50.720">
    <property type="entry name" value="NAD(P)-binding Rossmann-like Domain"/>
    <property type="match status" value="1"/>
</dbReference>
<dbReference type="SMART" id="SM00829">
    <property type="entry name" value="PKS_ER"/>
    <property type="match status" value="1"/>
</dbReference>
<dbReference type="Proteomes" id="UP000703295">
    <property type="component" value="Unassembled WGS sequence"/>
</dbReference>
<evidence type="ECO:0000313" key="3">
    <source>
        <dbReference type="Proteomes" id="UP000703295"/>
    </source>
</evidence>
<sequence length="333" mass="36747">MKAAQIKRYSKAIQIHLNSLPMPEIGPSDVLVKVQAAAVNPLDQLILTGSIRVIQDYPMPLTLGNECAGIVERTGADVTRFKAGDKVYACLPLAKIGAFAEYVAIDQHALAFVPEDCDFLTASAIPLTGLTAYQAFTEELEAKPGQTVLITGGSGSFGEMAVPIAKALGLRVIVTGNERAKAHLLSIGADRYIDYRKENYWEVLSEVDHVIDAIGAKEFAHELSVLKKGGRLLSLRTAPNKLYAERNGFSFFKKWLLAAVGAPYDRKARKQGKEYRFMFVRADGEQLEKVTRMVEEKHIRPRISPQVFHLEQTGEAIRFLSQGHPDGKVVIRL</sequence>
<dbReference type="InterPro" id="IPR020843">
    <property type="entry name" value="ER"/>
</dbReference>
<gene>
    <name evidence="2" type="ORF">H6A31_04990</name>
</gene>
<accession>A0ABS2ETP9</accession>
<feature type="domain" description="Enoyl reductase (ER)" evidence="1">
    <location>
        <begin position="12"/>
        <end position="331"/>
    </location>
</feature>
<proteinExistence type="predicted"/>
<dbReference type="SUPFAM" id="SSF51735">
    <property type="entry name" value="NAD(P)-binding Rossmann-fold domains"/>
    <property type="match status" value="1"/>
</dbReference>
<keyword evidence="3" id="KW-1185">Reference proteome</keyword>
<name>A0ABS2ETP9_9BACE</name>
<dbReference type="EMBL" id="JACJJW010000009">
    <property type="protein sequence ID" value="MBM6758047.1"/>
    <property type="molecule type" value="Genomic_DNA"/>
</dbReference>
<dbReference type="InterPro" id="IPR011032">
    <property type="entry name" value="GroES-like_sf"/>
</dbReference>